<accession>A0AAD8LHC1</accession>
<protein>
    <submittedName>
        <fullName evidence="3">Uncharacterized protein</fullName>
    </submittedName>
</protein>
<dbReference type="PANTHER" id="PTHR33625">
    <property type="entry name" value="OS08G0179900 PROTEIN"/>
    <property type="match status" value="1"/>
</dbReference>
<reference evidence="3" key="1">
    <citation type="journal article" date="2023" name="bioRxiv">
        <title>Improved chromosome-level genome assembly for marigold (Tagetes erecta).</title>
        <authorList>
            <person name="Jiang F."/>
            <person name="Yuan L."/>
            <person name="Wang S."/>
            <person name="Wang H."/>
            <person name="Xu D."/>
            <person name="Wang A."/>
            <person name="Fan W."/>
        </authorList>
    </citation>
    <scope>NUCLEOTIDE SEQUENCE</scope>
    <source>
        <strain evidence="3">WSJ</strain>
        <tissue evidence="3">Leaf</tissue>
    </source>
</reference>
<evidence type="ECO:0000313" key="3">
    <source>
        <dbReference type="EMBL" id="KAK1439553.1"/>
    </source>
</evidence>
<dbReference type="AlphaFoldDB" id="A0AAD8LHC1"/>
<feature type="transmembrane region" description="Helical" evidence="2">
    <location>
        <begin position="326"/>
        <end position="344"/>
    </location>
</feature>
<feature type="region of interest" description="Disordered" evidence="1">
    <location>
        <begin position="249"/>
        <end position="268"/>
    </location>
</feature>
<gene>
    <name evidence="3" type="ORF">QVD17_05373</name>
</gene>
<evidence type="ECO:0000256" key="2">
    <source>
        <dbReference type="SAM" id="Phobius"/>
    </source>
</evidence>
<keyword evidence="4" id="KW-1185">Reference proteome</keyword>
<keyword evidence="2" id="KW-0472">Membrane</keyword>
<keyword evidence="2" id="KW-1133">Transmembrane helix</keyword>
<dbReference type="EMBL" id="JAUHHV010000001">
    <property type="protein sequence ID" value="KAK1439553.1"/>
    <property type="molecule type" value="Genomic_DNA"/>
</dbReference>
<keyword evidence="2" id="KW-0812">Transmembrane</keyword>
<sequence>MRLITTSTRLLGITCLFITQNHPLFFHKRSTYVSADHQIMGGGVAMRAAAKVAGISVFNSSLRGGEKPVATAARSVASVVSSSASDDLKLSIVNNNNDCNNSVLVEKPYDDDWEFTGVEDELFMEAGEPMPRLVFGNVPTIHEAKQATSDLNYALEKTYLHPIATSGQSLSDSESVVTKPCLVSEALVNPLPPSKNAMQAFRLLNENPKAQMVVASIASDPNVWNAVLQNPDLVDFLQNHNTDVVFPETDSNANGSSDEASEAASESPKGFMDYVEDIKQKITVTVVDMMNSLSDTFQSLFGGSSKEGGVTVNPDGTAGMSVEQTLVGSSLMGLAILVIGVVVAKRS</sequence>
<evidence type="ECO:0000313" key="4">
    <source>
        <dbReference type="Proteomes" id="UP001229421"/>
    </source>
</evidence>
<feature type="compositionally biased region" description="Low complexity" evidence="1">
    <location>
        <begin position="250"/>
        <end position="267"/>
    </location>
</feature>
<dbReference type="Proteomes" id="UP001229421">
    <property type="component" value="Unassembled WGS sequence"/>
</dbReference>
<comment type="caution">
    <text evidence="3">The sequence shown here is derived from an EMBL/GenBank/DDBJ whole genome shotgun (WGS) entry which is preliminary data.</text>
</comment>
<dbReference type="PANTHER" id="PTHR33625:SF4">
    <property type="entry name" value="OS08G0179900 PROTEIN"/>
    <property type="match status" value="1"/>
</dbReference>
<name>A0AAD8LHC1_TARER</name>
<organism evidence="3 4">
    <name type="scientific">Tagetes erecta</name>
    <name type="common">African marigold</name>
    <dbReference type="NCBI Taxonomy" id="13708"/>
    <lineage>
        <taxon>Eukaryota</taxon>
        <taxon>Viridiplantae</taxon>
        <taxon>Streptophyta</taxon>
        <taxon>Embryophyta</taxon>
        <taxon>Tracheophyta</taxon>
        <taxon>Spermatophyta</taxon>
        <taxon>Magnoliopsida</taxon>
        <taxon>eudicotyledons</taxon>
        <taxon>Gunneridae</taxon>
        <taxon>Pentapetalae</taxon>
        <taxon>asterids</taxon>
        <taxon>campanulids</taxon>
        <taxon>Asterales</taxon>
        <taxon>Asteraceae</taxon>
        <taxon>Asteroideae</taxon>
        <taxon>Heliantheae alliance</taxon>
        <taxon>Tageteae</taxon>
        <taxon>Tagetes</taxon>
    </lineage>
</organism>
<proteinExistence type="predicted"/>
<evidence type="ECO:0000256" key="1">
    <source>
        <dbReference type="SAM" id="MobiDB-lite"/>
    </source>
</evidence>